<dbReference type="NCBIfam" id="NF033516">
    <property type="entry name" value="transpos_IS3"/>
    <property type="match status" value="1"/>
</dbReference>
<dbReference type="PANTHER" id="PTHR46889">
    <property type="entry name" value="TRANSPOSASE INSF FOR INSERTION SEQUENCE IS3B-RELATED"/>
    <property type="match status" value="1"/>
</dbReference>
<accession>A0A6N7XRG4</accession>
<dbReference type="EMBL" id="VUNC01000002">
    <property type="protein sequence ID" value="MST72031.1"/>
    <property type="molecule type" value="Genomic_DNA"/>
</dbReference>
<keyword evidence="3" id="KW-1185">Reference proteome</keyword>
<dbReference type="Gene3D" id="3.30.420.10">
    <property type="entry name" value="Ribonuclease H-like superfamily/Ribonuclease H"/>
    <property type="match status" value="1"/>
</dbReference>
<organism evidence="2 3">
    <name type="scientific">Olsenella porci</name>
    <dbReference type="NCBI Taxonomy" id="2652279"/>
    <lineage>
        <taxon>Bacteria</taxon>
        <taxon>Bacillati</taxon>
        <taxon>Actinomycetota</taxon>
        <taxon>Coriobacteriia</taxon>
        <taxon>Coriobacteriales</taxon>
        <taxon>Atopobiaceae</taxon>
        <taxon>Olsenella</taxon>
    </lineage>
</organism>
<dbReference type="InterPro" id="IPR036397">
    <property type="entry name" value="RNaseH_sf"/>
</dbReference>
<dbReference type="AlphaFoldDB" id="A0A6N7XRG4"/>
<dbReference type="Pfam" id="PF13333">
    <property type="entry name" value="rve_2"/>
    <property type="match status" value="1"/>
</dbReference>
<evidence type="ECO:0000313" key="2">
    <source>
        <dbReference type="EMBL" id="MST72031.1"/>
    </source>
</evidence>
<dbReference type="InterPro" id="IPR001584">
    <property type="entry name" value="Integrase_cat-core"/>
</dbReference>
<feature type="domain" description="Integrase catalytic" evidence="1">
    <location>
        <begin position="137"/>
        <end position="299"/>
    </location>
</feature>
<comment type="caution">
    <text evidence="2">The sequence shown here is derived from an EMBL/GenBank/DDBJ whole genome shotgun (WGS) entry which is preliminary data.</text>
</comment>
<evidence type="ECO:0000313" key="3">
    <source>
        <dbReference type="Proteomes" id="UP000469325"/>
    </source>
</evidence>
<protein>
    <submittedName>
        <fullName evidence="2">IS3 family transposase</fullName>
    </submittedName>
</protein>
<dbReference type="PANTHER" id="PTHR46889:SF4">
    <property type="entry name" value="TRANSPOSASE INSO FOR INSERTION SEQUENCE ELEMENT IS911B-RELATED"/>
    <property type="match status" value="1"/>
</dbReference>
<dbReference type="Pfam" id="PF00665">
    <property type="entry name" value="rve"/>
    <property type="match status" value="1"/>
</dbReference>
<dbReference type="InterPro" id="IPR012337">
    <property type="entry name" value="RNaseH-like_sf"/>
</dbReference>
<proteinExistence type="predicted"/>
<name>A0A6N7XRG4_9ACTN</name>
<sequence length="303" mass="33560">MDSPGGGAALPNREKALAVAELSGQGHGLSDLLGAAGLARPGYYYALSHPKAPTRPELRARVTEIFGRLPNGVGHRQVAMELRAVDGVRIADKTVLRMTDEMGLSCGIRRETDRHGHGSYRGKVGETFENVIGRDFAADGPWQKMGTDVTEFNCGFGRANLAPACDFGSREIVAWSVSERPDLAQQEEMLAMLVAAKPEGAAPVLHSDMGWQHRHASYVAKLRENGFVQSMSRKGNCIDNGATEQVFGHIKDEFFRGRDWSDFESFKRDLEAYIQHWNHVRRQVRLKGLTPVEFRDQALRETA</sequence>
<evidence type="ECO:0000259" key="1">
    <source>
        <dbReference type="PROSITE" id="PS50994"/>
    </source>
</evidence>
<dbReference type="PROSITE" id="PS50994">
    <property type="entry name" value="INTEGRASE"/>
    <property type="match status" value="1"/>
</dbReference>
<dbReference type="GO" id="GO:0015074">
    <property type="term" value="P:DNA integration"/>
    <property type="evidence" value="ECO:0007669"/>
    <property type="project" value="InterPro"/>
</dbReference>
<dbReference type="RefSeq" id="WP_326832223.1">
    <property type="nucleotide sequence ID" value="NZ_VUNC01000002.1"/>
</dbReference>
<reference evidence="2 3" key="1">
    <citation type="submission" date="2019-08" db="EMBL/GenBank/DDBJ databases">
        <title>In-depth cultivation of the pig gut microbiome towards novel bacterial diversity and tailored functional studies.</title>
        <authorList>
            <person name="Wylensek D."/>
            <person name="Hitch T.C.A."/>
            <person name="Clavel T."/>
        </authorList>
    </citation>
    <scope>NUCLEOTIDE SEQUENCE [LARGE SCALE GENOMIC DNA]</scope>
    <source>
        <strain evidence="2 3">CA-Schmier-601-WT-1</strain>
    </source>
</reference>
<dbReference type="Proteomes" id="UP000469325">
    <property type="component" value="Unassembled WGS sequence"/>
</dbReference>
<gene>
    <name evidence="2" type="ORF">FYJ68_02745</name>
</gene>
<dbReference type="GO" id="GO:0003676">
    <property type="term" value="F:nucleic acid binding"/>
    <property type="evidence" value="ECO:0007669"/>
    <property type="project" value="InterPro"/>
</dbReference>
<dbReference type="SUPFAM" id="SSF53098">
    <property type="entry name" value="Ribonuclease H-like"/>
    <property type="match status" value="1"/>
</dbReference>
<dbReference type="InterPro" id="IPR048020">
    <property type="entry name" value="Transpos_IS3"/>
</dbReference>
<dbReference type="InterPro" id="IPR050900">
    <property type="entry name" value="Transposase_IS3/IS150/IS904"/>
</dbReference>